<evidence type="ECO:0000313" key="2">
    <source>
        <dbReference type="Proteomes" id="UP000031014"/>
    </source>
</evidence>
<dbReference type="RefSeq" id="WP_041964912.1">
    <property type="nucleotide sequence ID" value="NZ_BASE01000024.1"/>
</dbReference>
<dbReference type="Proteomes" id="UP000031014">
    <property type="component" value="Unassembled WGS sequence"/>
</dbReference>
<organism evidence="1 2">
    <name type="scientific">Mesobacillus selenatarsenatis (strain DSM 18680 / JCM 14380 / FERM P-15431 / SF-1)</name>
    <dbReference type="NCBI Taxonomy" id="1321606"/>
    <lineage>
        <taxon>Bacteria</taxon>
        <taxon>Bacillati</taxon>
        <taxon>Bacillota</taxon>
        <taxon>Bacilli</taxon>
        <taxon>Bacillales</taxon>
        <taxon>Bacillaceae</taxon>
        <taxon>Mesobacillus</taxon>
    </lineage>
</organism>
<gene>
    <name evidence="1" type="ORF">SAMD00020551_1160</name>
</gene>
<protein>
    <submittedName>
        <fullName evidence="1">Uncharacterized protein</fullName>
    </submittedName>
</protein>
<proteinExistence type="predicted"/>
<reference evidence="1 2" key="1">
    <citation type="submission" date="2013-06" db="EMBL/GenBank/DDBJ databases">
        <title>Whole genome shotgun sequence of Bacillus selenatarsenatis SF-1.</title>
        <authorList>
            <person name="Kuroda M."/>
            <person name="Sei K."/>
            <person name="Yamashita M."/>
            <person name="Ike M."/>
        </authorList>
    </citation>
    <scope>NUCLEOTIDE SEQUENCE [LARGE SCALE GENOMIC DNA]</scope>
    <source>
        <strain evidence="1 2">SF-1</strain>
    </source>
</reference>
<keyword evidence="2" id="KW-1185">Reference proteome</keyword>
<sequence>MKKSTKNFVWASLLSSGGAVLLTAAYRKSQRDAIRFLEDTDMRNSEKIDQMESVDAGLDPAERGLTQLDSAMRAEWQANGFPQTHMEMEELAEETDVEKNNNYAPNL</sequence>
<evidence type="ECO:0000313" key="1">
    <source>
        <dbReference type="EMBL" id="GAM13025.1"/>
    </source>
</evidence>
<dbReference type="OrthoDB" id="2429124at2"/>
<comment type="caution">
    <text evidence="1">The sequence shown here is derived from an EMBL/GenBank/DDBJ whole genome shotgun (WGS) entry which is preliminary data.</text>
</comment>
<dbReference type="EMBL" id="BASE01000024">
    <property type="protein sequence ID" value="GAM13025.1"/>
    <property type="molecule type" value="Genomic_DNA"/>
</dbReference>
<accession>A0A0A8WZ78</accession>
<dbReference type="AlphaFoldDB" id="A0A0A8WZ78"/>
<name>A0A0A8WZ78_MESS1</name>